<organism evidence="1 2">
    <name type="scientific">Penicillium camemberti (strain FM 013)</name>
    <dbReference type="NCBI Taxonomy" id="1429867"/>
    <lineage>
        <taxon>Eukaryota</taxon>
        <taxon>Fungi</taxon>
        <taxon>Dikarya</taxon>
        <taxon>Ascomycota</taxon>
        <taxon>Pezizomycotina</taxon>
        <taxon>Eurotiomycetes</taxon>
        <taxon>Eurotiomycetidae</taxon>
        <taxon>Eurotiales</taxon>
        <taxon>Aspergillaceae</taxon>
        <taxon>Penicillium</taxon>
    </lineage>
</organism>
<sequence>MEAEEKNTFRCVDKDRHIKLHPLLDLLGYRQIKVKISGPGKAEINPAPNYRSLFFPLTIDSEKEELQVAGEVLTPGDYIPITSSLILDARLDCLIVLLPETSKQ</sequence>
<accession>A0A0G4PLK6</accession>
<dbReference type="AlphaFoldDB" id="A0A0G4PLK6"/>
<reference evidence="1 2" key="1">
    <citation type="journal article" date="2014" name="Nat. Commun.">
        <title>Multiple recent horizontal transfers of a large genomic region in cheese making fungi.</title>
        <authorList>
            <person name="Cheeseman K."/>
            <person name="Ropars J."/>
            <person name="Renault P."/>
            <person name="Dupont J."/>
            <person name="Gouzy J."/>
            <person name="Branca A."/>
            <person name="Abraham A.L."/>
            <person name="Ceppi M."/>
            <person name="Conseiller E."/>
            <person name="Debuchy R."/>
            <person name="Malagnac F."/>
            <person name="Goarin A."/>
            <person name="Silar P."/>
            <person name="Lacoste S."/>
            <person name="Sallet E."/>
            <person name="Bensimon A."/>
            <person name="Giraud T."/>
            <person name="Brygoo Y."/>
        </authorList>
    </citation>
    <scope>NUCLEOTIDE SEQUENCE [LARGE SCALE GENOMIC DNA]</scope>
    <source>
        <strain evidence="2">FM 013</strain>
    </source>
</reference>
<dbReference type="Proteomes" id="UP000053732">
    <property type="component" value="Unassembled WGS sequence"/>
</dbReference>
<gene>
    <name evidence="1" type="ORF">PCAMFM013_S020g000195</name>
</gene>
<evidence type="ECO:0000313" key="2">
    <source>
        <dbReference type="Proteomes" id="UP000053732"/>
    </source>
</evidence>
<proteinExistence type="predicted"/>
<protein>
    <submittedName>
        <fullName evidence="1">Str. FM013</fullName>
    </submittedName>
</protein>
<keyword evidence="2" id="KW-1185">Reference proteome</keyword>
<name>A0A0G4PLK6_PENC3</name>
<evidence type="ECO:0000313" key="1">
    <source>
        <dbReference type="EMBL" id="CRL27036.1"/>
    </source>
</evidence>
<dbReference type="EMBL" id="HG793153">
    <property type="protein sequence ID" value="CRL27036.1"/>
    <property type="molecule type" value="Genomic_DNA"/>
</dbReference>